<organism evidence="1 2">
    <name type="scientific">Candidatus Methylacidithermus pantelleriae</name>
    <dbReference type="NCBI Taxonomy" id="2744239"/>
    <lineage>
        <taxon>Bacteria</taxon>
        <taxon>Pseudomonadati</taxon>
        <taxon>Verrucomicrobiota</taxon>
        <taxon>Methylacidiphilae</taxon>
        <taxon>Methylacidiphilales</taxon>
        <taxon>Methylacidiphilaceae</taxon>
        <taxon>Candidatus Methylacidithermus</taxon>
    </lineage>
</organism>
<gene>
    <name evidence="1" type="ORF">MPNT_10173</name>
</gene>
<evidence type="ECO:0000313" key="1">
    <source>
        <dbReference type="EMBL" id="CAF0689289.1"/>
    </source>
</evidence>
<reference evidence="1" key="1">
    <citation type="submission" date="2021-02" db="EMBL/GenBank/DDBJ databases">
        <authorList>
            <person name="Cremers G."/>
            <person name="Picone N."/>
        </authorList>
    </citation>
    <scope>NUCLEOTIDE SEQUENCE</scope>
    <source>
        <strain evidence="1">PQ17</strain>
    </source>
</reference>
<name>A0A8J2BM18_9BACT</name>
<comment type="caution">
    <text evidence="1">The sequence shown here is derived from an EMBL/GenBank/DDBJ whole genome shotgun (WGS) entry which is preliminary data.</text>
</comment>
<keyword evidence="2" id="KW-1185">Reference proteome</keyword>
<proteinExistence type="predicted"/>
<dbReference type="AlphaFoldDB" id="A0A8J2BM18"/>
<dbReference type="Proteomes" id="UP000663859">
    <property type="component" value="Unassembled WGS sequence"/>
</dbReference>
<evidence type="ECO:0000313" key="2">
    <source>
        <dbReference type="Proteomes" id="UP000663859"/>
    </source>
</evidence>
<dbReference type="EMBL" id="CAJNOB010000001">
    <property type="protein sequence ID" value="CAF0689289.1"/>
    <property type="molecule type" value="Genomic_DNA"/>
</dbReference>
<sequence length="221" mass="24974">MKRRVNLWKAVAFLGIWVWVLGPGGWAEAAPVRSYRGGGAGSGGKVLTAFEAKRIADRAVGAELRERILEIWGPRSPTALTPTCWQFLYYDPGAAYRSRKVVVVDDRLGAVETGGPDWEHLRLVPYKEGEVVEPWRLRIDSDRALEIVQNRVAWKGVRLSTVTFWLRKDLNQGGPPFWHLQFFADREGYEKDIGYAEVAVDTGEILRMRIEPEKALPKARG</sequence>
<protein>
    <submittedName>
        <fullName evidence="1">Uncharacterized protein</fullName>
    </submittedName>
</protein>
<dbReference type="RefSeq" id="WP_174581662.1">
    <property type="nucleotide sequence ID" value="NZ_CAJNOB010000001.1"/>
</dbReference>
<accession>A0A8J2BM18</accession>